<evidence type="ECO:0000256" key="6">
    <source>
        <dbReference type="ARBA" id="ARBA00023004"/>
    </source>
</evidence>
<dbReference type="SFLD" id="SFLDS00029">
    <property type="entry name" value="Radical_SAM"/>
    <property type="match status" value="1"/>
</dbReference>
<keyword evidence="3" id="KW-0949">S-adenosyl-L-methionine</keyword>
<evidence type="ECO:0000313" key="12">
    <source>
        <dbReference type="EMBL" id="QAT17622.1"/>
    </source>
</evidence>
<dbReference type="GO" id="GO:0046872">
    <property type="term" value="F:metal ion binding"/>
    <property type="evidence" value="ECO:0007669"/>
    <property type="project" value="UniProtKB-KW"/>
</dbReference>
<gene>
    <name evidence="12" type="ORF">BU251_07775</name>
</gene>
<organism evidence="12 13">
    <name type="scientific">Velamenicoccus archaeovorus</name>
    <dbReference type="NCBI Taxonomy" id="1930593"/>
    <lineage>
        <taxon>Bacteria</taxon>
        <taxon>Pseudomonadati</taxon>
        <taxon>Candidatus Omnitrophota</taxon>
        <taxon>Candidatus Velamenicoccus</taxon>
    </lineage>
</organism>
<dbReference type="GO" id="GO:0061798">
    <property type="term" value="F:GTP 3',8'-cyclase activity"/>
    <property type="evidence" value="ECO:0007669"/>
    <property type="project" value="TreeGrafter"/>
</dbReference>
<dbReference type="InterPro" id="IPR050105">
    <property type="entry name" value="MoCo_biosynth_MoaA/MoaC"/>
</dbReference>
<evidence type="ECO:0000256" key="9">
    <source>
        <dbReference type="ARBA" id="ARBA00023150"/>
    </source>
</evidence>
<dbReference type="PANTHER" id="PTHR22960:SF0">
    <property type="entry name" value="MOLYBDENUM COFACTOR BIOSYNTHESIS PROTEIN 1"/>
    <property type="match status" value="1"/>
</dbReference>
<sequence>MTHTCSYLRLSLTDRCSFDCFYCGAQKKEAFLSDREYLDVGELERLARLFVGLGIRHVRLTGGEPLLRAGIHDIVRRLAAIKGLELVSMTTNGFALADTLAARPFVGLRRLNVSLDTLQRGRFRSLTGVDGLERVLEGIRAARQNGLTDVRINVLLVRGFNDDEIASFVRFGLERDLVIRFIEYFPTQKRRQAFRSLYVASADVIKIIETTFGPLAPEGSDPLSGPAQYYRLSCGGPRLGFISSVTHFFCSGCNRLRLTADGKLFPCLHTEHYADVGTLLRAGRIDDVANLIAQTAEAKGRYNKMTCSRFFEMSSIGG</sequence>
<dbReference type="InterPro" id="IPR013785">
    <property type="entry name" value="Aldolase_TIM"/>
</dbReference>
<dbReference type="GO" id="GO:0005525">
    <property type="term" value="F:GTP binding"/>
    <property type="evidence" value="ECO:0007669"/>
    <property type="project" value="UniProtKB-KW"/>
</dbReference>
<dbReference type="OrthoDB" id="9763993at2"/>
<keyword evidence="7" id="KW-0411">Iron-sulfur</keyword>
<dbReference type="KEGG" id="vai:BU251_07775"/>
<comment type="cofactor">
    <cofactor evidence="1">
        <name>[4Fe-4S] cluster</name>
        <dbReference type="ChEBI" id="CHEBI:49883"/>
    </cofactor>
</comment>
<evidence type="ECO:0000256" key="8">
    <source>
        <dbReference type="ARBA" id="ARBA00023134"/>
    </source>
</evidence>
<dbReference type="InterPro" id="IPR040064">
    <property type="entry name" value="MoaA-like"/>
</dbReference>
<dbReference type="SFLD" id="SFLDG01067">
    <property type="entry name" value="SPASM/twitch_domain_containing"/>
    <property type="match status" value="1"/>
</dbReference>
<dbReference type="CDD" id="cd21117">
    <property type="entry name" value="Twitch_MoaA"/>
    <property type="match status" value="1"/>
</dbReference>
<dbReference type="InterPro" id="IPR007197">
    <property type="entry name" value="rSAM"/>
</dbReference>
<dbReference type="EMBL" id="CP019384">
    <property type="protein sequence ID" value="QAT17622.1"/>
    <property type="molecule type" value="Genomic_DNA"/>
</dbReference>
<dbReference type="GO" id="GO:0006777">
    <property type="term" value="P:Mo-molybdopterin cofactor biosynthetic process"/>
    <property type="evidence" value="ECO:0007669"/>
    <property type="project" value="UniProtKB-KW"/>
</dbReference>
<dbReference type="InterPro" id="IPR013483">
    <property type="entry name" value="MoaA"/>
</dbReference>
<dbReference type="InterPro" id="IPR058240">
    <property type="entry name" value="rSAM_sf"/>
</dbReference>
<dbReference type="Proteomes" id="UP000287243">
    <property type="component" value="Chromosome"/>
</dbReference>
<keyword evidence="6" id="KW-0408">Iron</keyword>
<dbReference type="GO" id="GO:0051539">
    <property type="term" value="F:4 iron, 4 sulfur cluster binding"/>
    <property type="evidence" value="ECO:0007669"/>
    <property type="project" value="UniProtKB-KW"/>
</dbReference>
<keyword evidence="10" id="KW-0456">Lyase</keyword>
<dbReference type="SFLD" id="SFLDG01383">
    <property type="entry name" value="cyclic_pyranopterin_phosphate"/>
    <property type="match status" value="1"/>
</dbReference>
<dbReference type="SUPFAM" id="SSF102114">
    <property type="entry name" value="Radical SAM enzymes"/>
    <property type="match status" value="1"/>
</dbReference>
<dbReference type="Gene3D" id="3.20.20.70">
    <property type="entry name" value="Aldolase class I"/>
    <property type="match status" value="1"/>
</dbReference>
<proteinExistence type="predicted"/>
<evidence type="ECO:0000256" key="5">
    <source>
        <dbReference type="ARBA" id="ARBA00022741"/>
    </source>
</evidence>
<evidence type="ECO:0000256" key="4">
    <source>
        <dbReference type="ARBA" id="ARBA00022723"/>
    </source>
</evidence>
<evidence type="ECO:0000259" key="11">
    <source>
        <dbReference type="PROSITE" id="PS51918"/>
    </source>
</evidence>
<evidence type="ECO:0000256" key="7">
    <source>
        <dbReference type="ARBA" id="ARBA00023014"/>
    </source>
</evidence>
<evidence type="ECO:0000256" key="10">
    <source>
        <dbReference type="ARBA" id="ARBA00023239"/>
    </source>
</evidence>
<dbReference type="InterPro" id="IPR006638">
    <property type="entry name" value="Elp3/MiaA/NifB-like_rSAM"/>
</dbReference>
<dbReference type="AlphaFoldDB" id="A0A410P698"/>
<dbReference type="NCBIfam" id="TIGR02666">
    <property type="entry name" value="moaA"/>
    <property type="match status" value="1"/>
</dbReference>
<feature type="domain" description="Radical SAM core" evidence="11">
    <location>
        <begin position="1"/>
        <end position="218"/>
    </location>
</feature>
<keyword evidence="8" id="KW-0342">GTP-binding</keyword>
<dbReference type="GO" id="GO:0061799">
    <property type="term" value="F:cyclic pyranopterin monophosphate synthase activity"/>
    <property type="evidence" value="ECO:0007669"/>
    <property type="project" value="TreeGrafter"/>
</dbReference>
<keyword evidence="9" id="KW-0501">Molybdenum cofactor biosynthesis</keyword>
<evidence type="ECO:0000256" key="1">
    <source>
        <dbReference type="ARBA" id="ARBA00001966"/>
    </source>
</evidence>
<evidence type="ECO:0000256" key="3">
    <source>
        <dbReference type="ARBA" id="ARBA00022691"/>
    </source>
</evidence>
<accession>A0A410P698</accession>
<dbReference type="SMART" id="SM00729">
    <property type="entry name" value="Elp3"/>
    <property type="match status" value="1"/>
</dbReference>
<dbReference type="InterPro" id="IPR010505">
    <property type="entry name" value="MoaA_twitch"/>
</dbReference>
<dbReference type="CDD" id="cd01335">
    <property type="entry name" value="Radical_SAM"/>
    <property type="match status" value="1"/>
</dbReference>
<evidence type="ECO:0000256" key="2">
    <source>
        <dbReference type="ARBA" id="ARBA00022485"/>
    </source>
</evidence>
<reference evidence="12 13" key="1">
    <citation type="submission" date="2017-01" db="EMBL/GenBank/DDBJ databases">
        <title>First insights into the biology of 'candidatus Vampirococcus archaeovorus'.</title>
        <authorList>
            <person name="Kizina J."/>
            <person name="Jordan S."/>
            <person name="Stueber K."/>
            <person name="Reinhardt R."/>
            <person name="Harder J."/>
        </authorList>
    </citation>
    <scope>NUCLEOTIDE SEQUENCE [LARGE SCALE GENOMIC DNA]</scope>
    <source>
        <strain evidence="12 13">LiM</strain>
    </source>
</reference>
<dbReference type="SFLD" id="SFLDG01386">
    <property type="entry name" value="main_SPASM_domain-containing"/>
    <property type="match status" value="1"/>
</dbReference>
<evidence type="ECO:0000313" key="13">
    <source>
        <dbReference type="Proteomes" id="UP000287243"/>
    </source>
</evidence>
<name>A0A410P698_VELA1</name>
<keyword evidence="2" id="KW-0004">4Fe-4S</keyword>
<dbReference type="Pfam" id="PF04055">
    <property type="entry name" value="Radical_SAM"/>
    <property type="match status" value="1"/>
</dbReference>
<dbReference type="PROSITE" id="PS51918">
    <property type="entry name" value="RADICAL_SAM"/>
    <property type="match status" value="1"/>
</dbReference>
<dbReference type="Pfam" id="PF06463">
    <property type="entry name" value="Mob_synth_C"/>
    <property type="match status" value="1"/>
</dbReference>
<dbReference type="PANTHER" id="PTHR22960">
    <property type="entry name" value="MOLYBDOPTERIN COFACTOR SYNTHESIS PROTEIN A"/>
    <property type="match status" value="1"/>
</dbReference>
<keyword evidence="5" id="KW-0547">Nucleotide-binding</keyword>
<keyword evidence="13" id="KW-1185">Reference proteome</keyword>
<protein>
    <submittedName>
        <fullName evidence="12">Molybdenum cofactor biosynthesis protein MoaA</fullName>
    </submittedName>
</protein>
<keyword evidence="4" id="KW-0479">Metal-binding</keyword>